<keyword evidence="1" id="KW-0732">Signal</keyword>
<comment type="caution">
    <text evidence="2">The sequence shown here is derived from an EMBL/GenBank/DDBJ whole genome shotgun (WGS) entry which is preliminary data.</text>
</comment>
<name>A0A096AIH9_9BACT</name>
<feature type="chain" id="PRO_5001923775" evidence="1">
    <location>
        <begin position="22"/>
        <end position="102"/>
    </location>
</feature>
<reference evidence="2 3" key="1">
    <citation type="submission" date="2014-07" db="EMBL/GenBank/DDBJ databases">
        <authorList>
            <person name="McCorrison J."/>
            <person name="Sanka R."/>
            <person name="Torralba M."/>
            <person name="Gillis M."/>
            <person name="Haft D.H."/>
            <person name="Methe B."/>
            <person name="Sutton G."/>
            <person name="Nelson K.E."/>
        </authorList>
    </citation>
    <scope>NUCLEOTIDE SEQUENCE [LARGE SCALE GENOMIC DNA]</scope>
    <source>
        <strain evidence="2 3">DNF00882</strain>
    </source>
</reference>
<evidence type="ECO:0000313" key="3">
    <source>
        <dbReference type="Proteomes" id="UP000029538"/>
    </source>
</evidence>
<proteinExistence type="predicted"/>
<dbReference type="Proteomes" id="UP000029538">
    <property type="component" value="Unassembled WGS sequence"/>
</dbReference>
<organism evidence="2 3">
    <name type="scientific">Prevotella disiens DNF00882</name>
    <dbReference type="NCBI Taxonomy" id="1401075"/>
    <lineage>
        <taxon>Bacteria</taxon>
        <taxon>Pseudomonadati</taxon>
        <taxon>Bacteroidota</taxon>
        <taxon>Bacteroidia</taxon>
        <taxon>Bacteroidales</taxon>
        <taxon>Prevotellaceae</taxon>
        <taxon>Prevotella</taxon>
    </lineage>
</organism>
<protein>
    <submittedName>
        <fullName evidence="2">Uncharacterized protein</fullName>
    </submittedName>
</protein>
<dbReference type="GeneID" id="93331002"/>
<dbReference type="EMBL" id="JRNR01000143">
    <property type="protein sequence ID" value="KGF46361.1"/>
    <property type="molecule type" value="Genomic_DNA"/>
</dbReference>
<evidence type="ECO:0000313" key="2">
    <source>
        <dbReference type="EMBL" id="KGF46361.1"/>
    </source>
</evidence>
<sequence length="102" mass="11652">MKKSIFFLLAVMMTISFTSCYDDIYPNVSDRGVSIDSRLSPLDSISIYRSQIDKGNMLNNLVRFANGRYYLDLTKDDAEILGISSELYNNALHNVEQMNNNK</sequence>
<dbReference type="RefSeq" id="WP_007173257.1">
    <property type="nucleotide sequence ID" value="NZ_JRNR01000143.1"/>
</dbReference>
<gene>
    <name evidence="2" type="ORF">HMPREF0654_11450</name>
</gene>
<evidence type="ECO:0000256" key="1">
    <source>
        <dbReference type="SAM" id="SignalP"/>
    </source>
</evidence>
<dbReference type="PROSITE" id="PS51257">
    <property type="entry name" value="PROKAR_LIPOPROTEIN"/>
    <property type="match status" value="1"/>
</dbReference>
<dbReference type="AlphaFoldDB" id="A0A096AIH9"/>
<feature type="signal peptide" evidence="1">
    <location>
        <begin position="1"/>
        <end position="21"/>
    </location>
</feature>
<accession>A0A096AIH9</accession>